<keyword evidence="1" id="KW-0472">Membrane</keyword>
<name>A0AAP0CVH7_9ASTR</name>
<protein>
    <submittedName>
        <fullName evidence="2">Uncharacterized protein</fullName>
    </submittedName>
</protein>
<dbReference type="EMBL" id="JBCNJP010000019">
    <property type="protein sequence ID" value="KAK9061012.1"/>
    <property type="molecule type" value="Genomic_DNA"/>
</dbReference>
<evidence type="ECO:0000256" key="1">
    <source>
        <dbReference type="SAM" id="Phobius"/>
    </source>
</evidence>
<keyword evidence="3" id="KW-1185">Reference proteome</keyword>
<comment type="caution">
    <text evidence="2">The sequence shown here is derived from an EMBL/GenBank/DDBJ whole genome shotgun (WGS) entry which is preliminary data.</text>
</comment>
<dbReference type="PANTHER" id="PTHR34457:SF3">
    <property type="entry name" value="PROTEIN TIC236, CHLOROPLASTIC"/>
    <property type="match status" value="1"/>
</dbReference>
<feature type="transmembrane region" description="Helical" evidence="1">
    <location>
        <begin position="96"/>
        <end position="118"/>
    </location>
</feature>
<dbReference type="InterPro" id="IPR053022">
    <property type="entry name" value="Chloroplast_translocon_comp"/>
</dbReference>
<evidence type="ECO:0000313" key="2">
    <source>
        <dbReference type="EMBL" id="KAK9061012.1"/>
    </source>
</evidence>
<evidence type="ECO:0000313" key="3">
    <source>
        <dbReference type="Proteomes" id="UP001408789"/>
    </source>
</evidence>
<proteinExistence type="predicted"/>
<dbReference type="AlphaFoldDB" id="A0AAP0CVH7"/>
<keyword evidence="1" id="KW-1133">Transmembrane helix</keyword>
<organism evidence="2 3">
    <name type="scientific">Deinandra increscens subsp. villosa</name>
    <dbReference type="NCBI Taxonomy" id="3103831"/>
    <lineage>
        <taxon>Eukaryota</taxon>
        <taxon>Viridiplantae</taxon>
        <taxon>Streptophyta</taxon>
        <taxon>Embryophyta</taxon>
        <taxon>Tracheophyta</taxon>
        <taxon>Spermatophyta</taxon>
        <taxon>Magnoliopsida</taxon>
        <taxon>eudicotyledons</taxon>
        <taxon>Gunneridae</taxon>
        <taxon>Pentapetalae</taxon>
        <taxon>asterids</taxon>
        <taxon>campanulids</taxon>
        <taxon>Asterales</taxon>
        <taxon>Asteraceae</taxon>
        <taxon>Asteroideae</taxon>
        <taxon>Heliantheae alliance</taxon>
        <taxon>Madieae</taxon>
        <taxon>Madiinae</taxon>
        <taxon>Deinandra</taxon>
    </lineage>
</organism>
<reference evidence="2 3" key="1">
    <citation type="submission" date="2024-04" db="EMBL/GenBank/DDBJ databases">
        <title>The reference genome of an endangered Asteraceae, Deinandra increscens subsp. villosa, native to the Central Coast of California.</title>
        <authorList>
            <person name="Guilliams M."/>
            <person name="Hasenstab-Lehman K."/>
            <person name="Meyer R."/>
            <person name="Mcevoy S."/>
        </authorList>
    </citation>
    <scope>NUCLEOTIDE SEQUENCE [LARGE SCALE GENOMIC DNA]</scope>
    <source>
        <tissue evidence="2">Leaf</tissue>
    </source>
</reference>
<gene>
    <name evidence="2" type="ORF">SSX86_018192</name>
</gene>
<sequence length="878" mass="97393">MSSRLHNPFLGGPFLCTFKQKDTKLVKSKPPRKACVPHAKKHDWISHGIRFCGENVEILWKNIGSRSGFVVKSVKEPFARNKTLVRSLSTVWGEGLLVFRCSVFFAVISGVCLLLWYGQLKAKTLVESKLLPSVCTALSDYIQRDLHFGKVRSISPLGITLESCAIGPHKEEFSCAEVPTLKLRVQPFSSLRRGKIVIDAVLCNPTLLVAQKRNYSWLGIPFSDGGILQKHLSTEEGIDNRTKTRRIAREETAARMDRGRDDAALESAKTGYIISSNEIQGEDGRAGAVRKNAFLMDEKLRWQDHHCMDAGVEYDMKHADLEKSFGVNIPIAGVKFWSPGGSLNGPSCYHVYFLVFLSFFLLFCVQKMKTWKQSRSSAQLSKVQLTERTGAWEICGANGEKVAGIEKMVPLTLDSVFNFEGGTLLLLAYGDNEPRRFDIKWMAPKAEGSFGDARGDMIISHEFITISSSSVAFELFTKVEASYPYENSLNRKELAVVIEGVELDLPFTPDESLAVEVIGPLQSIAEENMIGTKLSFSLLKGQLRANASYQPLQSVNLEVRNLPLDELELASLRGMLQRAEVQINFQKRRGHGILSLLHPKFSGVLGEALDVAARWSGDVITVEKAVLKQSNSQYELQGEYVLPGSRDGEKERRRGSDIGSVISSMGRWRMRLEVPHAEIAEMLPLARLVSRTTDPALQFRSKDLFMQNIQSVGIDAESLQKLLEEIRGHSSPTDEVILEELSLPGLAELKGRWCGSLDASGGGNGDTLADFDFQGEEWEWGAYKTQRVLAAGAYSNDDGLRLEKMFIQRDNATIHADGTLLGPKTNLHFAVLNFPVSLVPTLVQVLESPANEAAVHSLRQLLAPKISSGDQEGPFFSR</sequence>
<dbReference type="PANTHER" id="PTHR34457">
    <property type="entry name" value="EMBRYO DEFECTIVE 2410"/>
    <property type="match status" value="1"/>
</dbReference>
<accession>A0AAP0CVH7</accession>
<dbReference type="Proteomes" id="UP001408789">
    <property type="component" value="Unassembled WGS sequence"/>
</dbReference>
<keyword evidence="1" id="KW-0812">Transmembrane</keyword>